<dbReference type="Pfam" id="PF00134">
    <property type="entry name" value="Cyclin_N"/>
    <property type="match status" value="1"/>
</dbReference>
<comment type="similarity">
    <text evidence="2">Belongs to the cyclin family.</text>
</comment>
<evidence type="ECO:0000256" key="3">
    <source>
        <dbReference type="SAM" id="MobiDB-lite"/>
    </source>
</evidence>
<dbReference type="CDD" id="cd20530">
    <property type="entry name" value="CYCLIN_CCNK_rpt1"/>
    <property type="match status" value="1"/>
</dbReference>
<evidence type="ECO:0000259" key="5">
    <source>
        <dbReference type="SMART" id="SM01332"/>
    </source>
</evidence>
<name>A0A1W0WHL4_HYPEX</name>
<dbReference type="InterPro" id="IPR043198">
    <property type="entry name" value="Cyclin/Ssn8"/>
</dbReference>
<dbReference type="SUPFAM" id="SSF47954">
    <property type="entry name" value="Cyclin-like"/>
    <property type="match status" value="2"/>
</dbReference>
<dbReference type="SMART" id="SM01332">
    <property type="entry name" value="Cyclin_C"/>
    <property type="match status" value="1"/>
</dbReference>
<feature type="domain" description="Cyclin-like" evidence="4">
    <location>
        <begin position="39"/>
        <end position="133"/>
    </location>
</feature>
<dbReference type="Pfam" id="PF21797">
    <property type="entry name" value="CycT2-like_C"/>
    <property type="match status" value="1"/>
</dbReference>
<evidence type="ECO:0000256" key="1">
    <source>
        <dbReference type="ARBA" id="ARBA00023127"/>
    </source>
</evidence>
<dbReference type="Proteomes" id="UP000192578">
    <property type="component" value="Unassembled WGS sequence"/>
</dbReference>
<dbReference type="InterPro" id="IPR036915">
    <property type="entry name" value="Cyclin-like_sf"/>
</dbReference>
<accession>A0A1W0WHL4</accession>
<evidence type="ECO:0000313" key="7">
    <source>
        <dbReference type="Proteomes" id="UP000192578"/>
    </source>
</evidence>
<dbReference type="GO" id="GO:0006357">
    <property type="term" value="P:regulation of transcription by RNA polymerase II"/>
    <property type="evidence" value="ECO:0007669"/>
    <property type="project" value="InterPro"/>
</dbReference>
<dbReference type="AlphaFoldDB" id="A0A1W0WHL4"/>
<keyword evidence="1 2" id="KW-0195">Cyclin</keyword>
<feature type="domain" description="Cyclin-like" evidence="4">
    <location>
        <begin position="154"/>
        <end position="241"/>
    </location>
</feature>
<dbReference type="InterPro" id="IPR006671">
    <property type="entry name" value="Cyclin_N"/>
</dbReference>
<dbReference type="PANTHER" id="PTHR10026">
    <property type="entry name" value="CYCLIN"/>
    <property type="match status" value="1"/>
</dbReference>
<dbReference type="Gene3D" id="1.10.472.10">
    <property type="entry name" value="Cyclin-like"/>
    <property type="match status" value="2"/>
</dbReference>
<dbReference type="PIRSF" id="PIRSF036580">
    <property type="entry name" value="Cyclin_L"/>
    <property type="match status" value="1"/>
</dbReference>
<dbReference type="InterPro" id="IPR004367">
    <property type="entry name" value="Cyclin_C-dom"/>
</dbReference>
<feature type="region of interest" description="Disordered" evidence="3">
    <location>
        <begin position="247"/>
        <end position="334"/>
    </location>
</feature>
<feature type="compositionally biased region" description="Pro residues" evidence="3">
    <location>
        <begin position="273"/>
        <end position="319"/>
    </location>
</feature>
<feature type="domain" description="Cyclin C-terminal" evidence="5">
    <location>
        <begin position="142"/>
        <end position="278"/>
    </location>
</feature>
<evidence type="ECO:0000256" key="2">
    <source>
        <dbReference type="RuleBase" id="RU000383"/>
    </source>
</evidence>
<evidence type="ECO:0000313" key="6">
    <source>
        <dbReference type="EMBL" id="OQV14679.1"/>
    </source>
</evidence>
<dbReference type="GO" id="GO:0016538">
    <property type="term" value="F:cyclin-dependent protein serine/threonine kinase regulator activity"/>
    <property type="evidence" value="ECO:0007669"/>
    <property type="project" value="InterPro"/>
</dbReference>
<evidence type="ECO:0000259" key="4">
    <source>
        <dbReference type="SMART" id="SM00385"/>
    </source>
</evidence>
<gene>
    <name evidence="6" type="ORF">BV898_11185</name>
</gene>
<dbReference type="InterPro" id="IPR013763">
    <property type="entry name" value="Cyclin-like_dom"/>
</dbReference>
<reference evidence="7" key="1">
    <citation type="submission" date="2017-01" db="EMBL/GenBank/DDBJ databases">
        <title>Comparative genomics of anhydrobiosis in the tardigrade Hypsibius dujardini.</title>
        <authorList>
            <person name="Yoshida Y."/>
            <person name="Koutsovoulos G."/>
            <person name="Laetsch D."/>
            <person name="Stevens L."/>
            <person name="Kumar S."/>
            <person name="Horikawa D."/>
            <person name="Ishino K."/>
            <person name="Komine S."/>
            <person name="Tomita M."/>
            <person name="Blaxter M."/>
            <person name="Arakawa K."/>
        </authorList>
    </citation>
    <scope>NUCLEOTIDE SEQUENCE [LARGE SCALE GENOMIC DNA]</scope>
    <source>
        <strain evidence="7">Z151</strain>
    </source>
</reference>
<dbReference type="CDD" id="cd20531">
    <property type="entry name" value="CYCLIN_CCNK_rpt2"/>
    <property type="match status" value="1"/>
</dbReference>
<dbReference type="OrthoDB" id="25002at2759"/>
<proteinExistence type="inferred from homology"/>
<dbReference type="EMBL" id="MTYJ01000101">
    <property type="protein sequence ID" value="OQV14679.1"/>
    <property type="molecule type" value="Genomic_DNA"/>
</dbReference>
<protein>
    <submittedName>
        <fullName evidence="6">Cyclin-K</fullName>
    </submittedName>
</protein>
<dbReference type="SMART" id="SM00385">
    <property type="entry name" value="CYCLIN"/>
    <property type="match status" value="2"/>
</dbReference>
<comment type="caution">
    <text evidence="6">The sequence shown here is derived from an EMBL/GenBank/DDBJ whole genome shotgun (WGS) entry which is preliminary data.</text>
</comment>
<sequence>MPQPTICWYFSKDHLERTPSQAVGFSAEQENTFRREGARLLLDIGTNLSLRYDTCSTGLVFFHRFYMFHSFSEFNKHVIACASLFLSGKVEETPKKAKDIISEAQRLLKPEEFDAFTSEPKDELLVAERVLLKTIKFDLQVVHPYPCILKYAKVFIGDKARIEKVAQMAWTFINDSYMTNLCLEWEPEVIAVAALYLACYLVKFKAPDWTGRQPDHLNWWDQFVDNLTPDVLEEICHKILDSYNETKREETKREEEEQLNQAKAQAAARASAAPPPPPPSASRSALPPPPPPPPTPSYAPPPPPPAPSAGRLLPPPPPAGFMTINPKGFPPYPS</sequence>
<keyword evidence="7" id="KW-1185">Reference proteome</keyword>
<organism evidence="6 7">
    <name type="scientific">Hypsibius exemplaris</name>
    <name type="common">Freshwater tardigrade</name>
    <dbReference type="NCBI Taxonomy" id="2072580"/>
    <lineage>
        <taxon>Eukaryota</taxon>
        <taxon>Metazoa</taxon>
        <taxon>Ecdysozoa</taxon>
        <taxon>Tardigrada</taxon>
        <taxon>Eutardigrada</taxon>
        <taxon>Parachela</taxon>
        <taxon>Hypsibioidea</taxon>
        <taxon>Hypsibiidae</taxon>
        <taxon>Hypsibius</taxon>
    </lineage>
</organism>